<dbReference type="GO" id="GO:0009976">
    <property type="term" value="F:tocopherol cyclase activity"/>
    <property type="evidence" value="ECO:0007669"/>
    <property type="project" value="InterPro"/>
</dbReference>
<dbReference type="OrthoDB" id="5421239at2759"/>
<keyword evidence="3" id="KW-1185">Reference proteome</keyword>
<evidence type="ECO:0000313" key="3">
    <source>
        <dbReference type="Proteomes" id="UP000007110"/>
    </source>
</evidence>
<dbReference type="RefSeq" id="XP_030848348.1">
    <property type="nucleotide sequence ID" value="XM_030992488.1"/>
</dbReference>
<dbReference type="GeneID" id="115926887"/>
<dbReference type="EnsemblMetazoa" id="XM_003725924">
    <property type="protein sequence ID" value="XP_003725972"/>
    <property type="gene ID" value="LOC100893860"/>
</dbReference>
<evidence type="ECO:0000313" key="2">
    <source>
        <dbReference type="EnsemblMetazoa" id="XP_003725972"/>
    </source>
</evidence>
<sequence length="373" mass="41970">MYFLVLILCVVVINDASQYDPHLYPPTGPFFEGWYTRLTDTDNDRSFGVLFGRVLPRNSQSTSTSTSTWDSNPTTYISLVCSKGQGSPMVVVQAYPDEDDIEVTVRGGRPINKDPSLQAPSYFEYVVRPYGFYNVTPNSTVFSFTIDGVTFAGNFTRPLLWDSTGQGPEGWLTDLPMLPIHWFVYSLGTPGSYTWNQSGRVISGKAHAHQEKNWGQGFPAGWMWTQAYNRTANATFAGTFGVVSFNPVIRGPAHLFGYRNFARNLRLDFRPDNSFTTQDRRPCEGKATVNIYSLLHTVELTMSAPVETFQKCLRGPVESGFQYNLVETYVATIRVVIKKLGFRGFSVIEDQIFYGAAYEFGREYLCPQNPCTD</sequence>
<dbReference type="RefSeq" id="XP_003725972.1">
    <property type="nucleotide sequence ID" value="XM_003725924.3"/>
</dbReference>
<keyword evidence="1" id="KW-0732">Signal</keyword>
<dbReference type="KEGG" id="spu:115926887"/>
<organism evidence="2 3">
    <name type="scientific">Strongylocentrotus purpuratus</name>
    <name type="common">Purple sea urchin</name>
    <dbReference type="NCBI Taxonomy" id="7668"/>
    <lineage>
        <taxon>Eukaryota</taxon>
        <taxon>Metazoa</taxon>
        <taxon>Echinodermata</taxon>
        <taxon>Eleutherozoa</taxon>
        <taxon>Echinozoa</taxon>
        <taxon>Echinoidea</taxon>
        <taxon>Euechinoidea</taxon>
        <taxon>Echinacea</taxon>
        <taxon>Camarodonta</taxon>
        <taxon>Echinidea</taxon>
        <taxon>Strongylocentrotidae</taxon>
        <taxon>Strongylocentrotus</taxon>
    </lineage>
</organism>
<dbReference type="PANTHER" id="PTHR35309">
    <property type="match status" value="1"/>
</dbReference>
<evidence type="ECO:0000256" key="1">
    <source>
        <dbReference type="SAM" id="SignalP"/>
    </source>
</evidence>
<reference evidence="2" key="2">
    <citation type="submission" date="2021-01" db="UniProtKB">
        <authorList>
            <consortium name="EnsemblMetazoa"/>
        </authorList>
    </citation>
    <scope>IDENTIFICATION</scope>
</reference>
<reference evidence="3" key="1">
    <citation type="submission" date="2015-02" db="EMBL/GenBank/DDBJ databases">
        <title>Genome sequencing for Strongylocentrotus purpuratus.</title>
        <authorList>
            <person name="Murali S."/>
            <person name="Liu Y."/>
            <person name="Vee V."/>
            <person name="English A."/>
            <person name="Wang M."/>
            <person name="Skinner E."/>
            <person name="Han Y."/>
            <person name="Muzny D.M."/>
            <person name="Worley K.C."/>
            <person name="Gibbs R.A."/>
        </authorList>
    </citation>
    <scope>NUCLEOTIDE SEQUENCE</scope>
</reference>
<dbReference type="GeneID" id="100893860"/>
<name>A0A7M7GGY2_STRPU</name>
<dbReference type="InParanoid" id="A0A7M7GGY2"/>
<dbReference type="EnsemblMetazoa" id="XM_030992488">
    <property type="protein sequence ID" value="XP_030848348"/>
    <property type="gene ID" value="LOC115926887"/>
</dbReference>
<dbReference type="Pfam" id="PF14249">
    <property type="entry name" value="Tocopherol_cycl"/>
    <property type="match status" value="1"/>
</dbReference>
<dbReference type="OMA" id="HIWLQAI"/>
<protein>
    <submittedName>
        <fullName evidence="2">Uncharacterized protein</fullName>
    </submittedName>
</protein>
<feature type="chain" id="PRO_5033914265" evidence="1">
    <location>
        <begin position="17"/>
        <end position="373"/>
    </location>
</feature>
<dbReference type="AlphaFoldDB" id="A0A7M7GGY2"/>
<dbReference type="InterPro" id="IPR025893">
    <property type="entry name" value="Tocopherol_cyclase"/>
</dbReference>
<accession>A0A7M7GGY2</accession>
<dbReference type="Proteomes" id="UP000007110">
    <property type="component" value="Unassembled WGS sequence"/>
</dbReference>
<feature type="signal peptide" evidence="1">
    <location>
        <begin position="1"/>
        <end position="16"/>
    </location>
</feature>
<proteinExistence type="predicted"/>
<dbReference type="KEGG" id="spu:100893860"/>
<dbReference type="PANTHER" id="PTHR35309:SF4">
    <property type="entry name" value="TOCOPHEROL CYCLASE"/>
    <property type="match status" value="1"/>
</dbReference>